<reference evidence="2 3" key="1">
    <citation type="journal article" date="2018" name="Front. Plant Sci.">
        <title>Red Clover (Trifolium pratense) and Zigzag Clover (T. medium) - A Picture of Genomic Similarities and Differences.</title>
        <authorList>
            <person name="Dluhosova J."/>
            <person name="Istvanek J."/>
            <person name="Nedelnik J."/>
            <person name="Repkova J."/>
        </authorList>
    </citation>
    <scope>NUCLEOTIDE SEQUENCE [LARGE SCALE GENOMIC DNA]</scope>
    <source>
        <strain evidence="3">cv. 10/8</strain>
        <tissue evidence="2">Leaf</tissue>
    </source>
</reference>
<accession>A0A392T6M0</accession>
<organism evidence="2 3">
    <name type="scientific">Trifolium medium</name>
    <dbReference type="NCBI Taxonomy" id="97028"/>
    <lineage>
        <taxon>Eukaryota</taxon>
        <taxon>Viridiplantae</taxon>
        <taxon>Streptophyta</taxon>
        <taxon>Embryophyta</taxon>
        <taxon>Tracheophyta</taxon>
        <taxon>Spermatophyta</taxon>
        <taxon>Magnoliopsida</taxon>
        <taxon>eudicotyledons</taxon>
        <taxon>Gunneridae</taxon>
        <taxon>Pentapetalae</taxon>
        <taxon>rosids</taxon>
        <taxon>fabids</taxon>
        <taxon>Fabales</taxon>
        <taxon>Fabaceae</taxon>
        <taxon>Papilionoideae</taxon>
        <taxon>50 kb inversion clade</taxon>
        <taxon>NPAAA clade</taxon>
        <taxon>Hologalegina</taxon>
        <taxon>IRL clade</taxon>
        <taxon>Trifolieae</taxon>
        <taxon>Trifolium</taxon>
    </lineage>
</organism>
<dbReference type="EMBL" id="LXQA010517557">
    <property type="protein sequence ID" value="MCI56753.1"/>
    <property type="molecule type" value="Genomic_DNA"/>
</dbReference>
<feature type="non-terminal residue" evidence="2">
    <location>
        <position position="89"/>
    </location>
</feature>
<evidence type="ECO:0000313" key="3">
    <source>
        <dbReference type="Proteomes" id="UP000265520"/>
    </source>
</evidence>
<evidence type="ECO:0000313" key="2">
    <source>
        <dbReference type="EMBL" id="MCI56753.1"/>
    </source>
</evidence>
<feature type="compositionally biased region" description="Basic and acidic residues" evidence="1">
    <location>
        <begin position="18"/>
        <end position="39"/>
    </location>
</feature>
<feature type="region of interest" description="Disordered" evidence="1">
    <location>
        <begin position="18"/>
        <end position="89"/>
    </location>
</feature>
<evidence type="ECO:0000256" key="1">
    <source>
        <dbReference type="SAM" id="MobiDB-lite"/>
    </source>
</evidence>
<comment type="caution">
    <text evidence="2">The sequence shown here is derived from an EMBL/GenBank/DDBJ whole genome shotgun (WGS) entry which is preliminary data.</text>
</comment>
<protein>
    <submittedName>
        <fullName evidence="2">Uncharacterized protein</fullName>
    </submittedName>
</protein>
<dbReference type="Proteomes" id="UP000265520">
    <property type="component" value="Unassembled WGS sequence"/>
</dbReference>
<keyword evidence="3" id="KW-1185">Reference proteome</keyword>
<dbReference type="AlphaFoldDB" id="A0A392T6M0"/>
<sequence length="89" mass="10050">KEEQARTIELRNRKVEVVEKQKRDRKNSEAANRPAKEALENASEEEPGKRIELTAEDEPAVKGNPKSTPIQPDVYTTEKPQTVVAPYPP</sequence>
<feature type="non-terminal residue" evidence="2">
    <location>
        <position position="1"/>
    </location>
</feature>
<proteinExistence type="predicted"/>
<name>A0A392T6M0_9FABA</name>